<name>A0A3L8S765_CHLGU</name>
<feature type="non-terminal residue" evidence="1">
    <location>
        <position position="84"/>
    </location>
</feature>
<dbReference type="Proteomes" id="UP000276834">
    <property type="component" value="Unassembled WGS sequence"/>
</dbReference>
<protein>
    <submittedName>
        <fullName evidence="1">Uncharacterized protein</fullName>
    </submittedName>
</protein>
<dbReference type="EMBL" id="QUSF01000047">
    <property type="protein sequence ID" value="RLV98031.1"/>
    <property type="molecule type" value="Genomic_DNA"/>
</dbReference>
<evidence type="ECO:0000313" key="1">
    <source>
        <dbReference type="EMBL" id="RLV98031.1"/>
    </source>
</evidence>
<gene>
    <name evidence="1" type="ORF">DV515_00011213</name>
</gene>
<keyword evidence="2" id="KW-1185">Reference proteome</keyword>
<comment type="caution">
    <text evidence="1">The sequence shown here is derived from an EMBL/GenBank/DDBJ whole genome shotgun (WGS) entry which is preliminary data.</text>
</comment>
<reference evidence="1 2" key="1">
    <citation type="journal article" date="2018" name="Proc. R. Soc. B">
        <title>A non-coding region near Follistatin controls head colour polymorphism in the Gouldian finch.</title>
        <authorList>
            <person name="Toomey M.B."/>
            <person name="Marques C.I."/>
            <person name="Andrade P."/>
            <person name="Araujo P.M."/>
            <person name="Sabatino S."/>
            <person name="Gazda M.A."/>
            <person name="Afonso S."/>
            <person name="Lopes R.J."/>
            <person name="Corbo J.C."/>
            <person name="Carneiro M."/>
        </authorList>
    </citation>
    <scope>NUCLEOTIDE SEQUENCE [LARGE SCALE GENOMIC DNA]</scope>
    <source>
        <strain evidence="1">Red01</strain>
        <tissue evidence="1">Muscle</tissue>
    </source>
</reference>
<dbReference type="AlphaFoldDB" id="A0A3L8S765"/>
<accession>A0A3L8S765</accession>
<proteinExistence type="predicted"/>
<organism evidence="1 2">
    <name type="scientific">Chloebia gouldiae</name>
    <name type="common">Gouldian finch</name>
    <name type="synonym">Erythrura gouldiae</name>
    <dbReference type="NCBI Taxonomy" id="44316"/>
    <lineage>
        <taxon>Eukaryota</taxon>
        <taxon>Metazoa</taxon>
        <taxon>Chordata</taxon>
        <taxon>Craniata</taxon>
        <taxon>Vertebrata</taxon>
        <taxon>Euteleostomi</taxon>
        <taxon>Archelosauria</taxon>
        <taxon>Archosauria</taxon>
        <taxon>Dinosauria</taxon>
        <taxon>Saurischia</taxon>
        <taxon>Theropoda</taxon>
        <taxon>Coelurosauria</taxon>
        <taxon>Aves</taxon>
        <taxon>Neognathae</taxon>
        <taxon>Neoaves</taxon>
        <taxon>Telluraves</taxon>
        <taxon>Australaves</taxon>
        <taxon>Passeriformes</taxon>
        <taxon>Passeroidea</taxon>
        <taxon>Passeridae</taxon>
        <taxon>Chloebia</taxon>
    </lineage>
</organism>
<sequence length="84" mass="9509">MKPSPSPSQVWKRRLILSSSPVLESPKRVFPDKATNINGARLDPKYSTDNLQEQSLSILMLSAKLHSWPVFTIFKLISHFSSNL</sequence>
<evidence type="ECO:0000313" key="2">
    <source>
        <dbReference type="Proteomes" id="UP000276834"/>
    </source>
</evidence>